<proteinExistence type="predicted"/>
<dbReference type="GeneID" id="57096430"/>
<gene>
    <name evidence="2" type="ORF">VF08_22250</name>
</gene>
<accession>A0A9Q5Z9K0</accession>
<evidence type="ECO:0000313" key="3">
    <source>
        <dbReference type="Proteomes" id="UP000222310"/>
    </source>
</evidence>
<keyword evidence="1" id="KW-1133">Transmembrane helix</keyword>
<dbReference type="AlphaFoldDB" id="A0A9Q5Z9K0"/>
<feature type="transmembrane region" description="Helical" evidence="1">
    <location>
        <begin position="15"/>
        <end position="35"/>
    </location>
</feature>
<comment type="caution">
    <text evidence="2">The sequence shown here is derived from an EMBL/GenBank/DDBJ whole genome shotgun (WGS) entry which is preliminary data.</text>
</comment>
<feature type="transmembrane region" description="Helical" evidence="1">
    <location>
        <begin position="107"/>
        <end position="134"/>
    </location>
</feature>
<protein>
    <submittedName>
        <fullName evidence="2">Uncharacterized protein</fullName>
    </submittedName>
</protein>
<dbReference type="Proteomes" id="UP000222310">
    <property type="component" value="Unassembled WGS sequence"/>
</dbReference>
<dbReference type="EMBL" id="LAHD01000072">
    <property type="protein sequence ID" value="PHK01410.1"/>
    <property type="molecule type" value="Genomic_DNA"/>
</dbReference>
<name>A0A9Q5Z9K0_NOSLI</name>
<organism evidence="2 3">
    <name type="scientific">Nostoc linckia z8</name>
    <dbReference type="NCBI Taxonomy" id="1628746"/>
    <lineage>
        <taxon>Bacteria</taxon>
        <taxon>Bacillati</taxon>
        <taxon>Cyanobacteriota</taxon>
        <taxon>Cyanophyceae</taxon>
        <taxon>Nostocales</taxon>
        <taxon>Nostocaceae</taxon>
        <taxon>Nostoc</taxon>
    </lineage>
</organism>
<sequence>MDNASLPQKDLRLNITFFGGIVIGVINATLAIHLMKEISNLNLAITGIKLGAILVILTVLIIWNIQWIFKNNFYINIFSWLVLALTKGTIVALILEDRIGTILAAGLTFGIVLMTVALTLIGYVSLGILSIGFFPRCVIWVNSFDAIRVFLITLAVKLVVIICFHGIDIQRINSYLFW</sequence>
<dbReference type="RefSeq" id="WP_099068440.1">
    <property type="nucleotide sequence ID" value="NZ_LAHD01000072.1"/>
</dbReference>
<keyword evidence="1" id="KW-0812">Transmembrane</keyword>
<reference evidence="2 3" key="1">
    <citation type="submission" date="2015-02" db="EMBL/GenBank/DDBJ databases">
        <title>Nostoc linckia genome annotation.</title>
        <authorList>
            <person name="Zhou Z."/>
        </authorList>
    </citation>
    <scope>NUCLEOTIDE SEQUENCE [LARGE SCALE GENOMIC DNA]</scope>
    <source>
        <strain evidence="3">z8</strain>
    </source>
</reference>
<feature type="transmembrane region" description="Helical" evidence="1">
    <location>
        <begin position="146"/>
        <end position="167"/>
    </location>
</feature>
<evidence type="ECO:0000313" key="2">
    <source>
        <dbReference type="EMBL" id="PHK01410.1"/>
    </source>
</evidence>
<feature type="transmembrane region" description="Helical" evidence="1">
    <location>
        <begin position="73"/>
        <end position="95"/>
    </location>
</feature>
<keyword evidence="1" id="KW-0472">Membrane</keyword>
<feature type="transmembrane region" description="Helical" evidence="1">
    <location>
        <begin position="47"/>
        <end position="67"/>
    </location>
</feature>
<evidence type="ECO:0000256" key="1">
    <source>
        <dbReference type="SAM" id="Phobius"/>
    </source>
</evidence>